<gene>
    <name evidence="2" type="ORF">AN477_12480</name>
</gene>
<dbReference type="PATRIC" id="fig|471514.4.peg.1580"/>
<name>A0A0P9D1M0_9BACL</name>
<proteinExistence type="predicted"/>
<protein>
    <submittedName>
        <fullName evidence="2">Uncharacterized protein</fullName>
    </submittedName>
</protein>
<feature type="transmembrane region" description="Helical" evidence="1">
    <location>
        <begin position="6"/>
        <end position="27"/>
    </location>
</feature>
<dbReference type="RefSeq" id="WP_054969497.1">
    <property type="nucleotide sequence ID" value="NZ_LJCO01000051.1"/>
</dbReference>
<evidence type="ECO:0000313" key="3">
    <source>
        <dbReference type="Proteomes" id="UP000050482"/>
    </source>
</evidence>
<organism evidence="2 3">
    <name type="scientific">Alicyclobacillus ferrooxydans</name>
    <dbReference type="NCBI Taxonomy" id="471514"/>
    <lineage>
        <taxon>Bacteria</taxon>
        <taxon>Bacillati</taxon>
        <taxon>Bacillota</taxon>
        <taxon>Bacilli</taxon>
        <taxon>Bacillales</taxon>
        <taxon>Alicyclobacillaceae</taxon>
        <taxon>Alicyclobacillus</taxon>
    </lineage>
</organism>
<comment type="caution">
    <text evidence="2">The sequence shown here is derived from an EMBL/GenBank/DDBJ whole genome shotgun (WGS) entry which is preliminary data.</text>
</comment>
<dbReference type="Pfam" id="PF10787">
    <property type="entry name" value="YfmQ"/>
    <property type="match status" value="1"/>
</dbReference>
<evidence type="ECO:0000313" key="2">
    <source>
        <dbReference type="EMBL" id="KPV43412.1"/>
    </source>
</evidence>
<keyword evidence="1" id="KW-0472">Membrane</keyword>
<dbReference type="OrthoDB" id="2718899at2"/>
<keyword evidence="1" id="KW-0812">Transmembrane</keyword>
<keyword evidence="1" id="KW-1133">Transmembrane helix</keyword>
<evidence type="ECO:0000256" key="1">
    <source>
        <dbReference type="SAM" id="Phobius"/>
    </source>
</evidence>
<reference evidence="2 3" key="1">
    <citation type="submission" date="2015-09" db="EMBL/GenBank/DDBJ databases">
        <title>Draft genome sequence of Alicyclobacillus ferrooxydans DSM 22381.</title>
        <authorList>
            <person name="Hemp J."/>
        </authorList>
    </citation>
    <scope>NUCLEOTIDE SEQUENCE [LARGE SCALE GENOMIC DNA]</scope>
    <source>
        <strain evidence="2 3">TC-34</strain>
    </source>
</reference>
<keyword evidence="3" id="KW-1185">Reference proteome</keyword>
<dbReference type="InterPro" id="IPR019723">
    <property type="entry name" value="Uncharacterised_YfmQ"/>
</dbReference>
<dbReference type="Proteomes" id="UP000050482">
    <property type="component" value="Unassembled WGS sequence"/>
</dbReference>
<dbReference type="EMBL" id="LJCO01000051">
    <property type="protein sequence ID" value="KPV43412.1"/>
    <property type="molecule type" value="Genomic_DNA"/>
</dbReference>
<dbReference type="AlphaFoldDB" id="A0A0P9D1M0"/>
<accession>A0A0P9D1M0</accession>
<sequence length="165" mass="19183">MLPTWYIPVFIALVLLSFFMTPPTFIVKRVMSRFQLHPTLTDKDTIFMTHEAGFSHDSEVRTVHEAELTGKDKEDFIRHWNAAKFLYQHKQGYLDREGRTYTVRVSQRGIDQRFVLIPRDLNIDVIKHQPRKGKVAYQVYSPELLELAMELANRGSSPAQAESSM</sequence>